<evidence type="ECO:0000313" key="2">
    <source>
        <dbReference type="EMBL" id="KAK9820206.1"/>
    </source>
</evidence>
<feature type="compositionally biased region" description="Low complexity" evidence="1">
    <location>
        <begin position="247"/>
        <end position="260"/>
    </location>
</feature>
<dbReference type="SUPFAM" id="SSF57850">
    <property type="entry name" value="RING/U-box"/>
    <property type="match status" value="1"/>
</dbReference>
<dbReference type="Gene3D" id="1.20.120.1750">
    <property type="match status" value="1"/>
</dbReference>
<organism evidence="2 3">
    <name type="scientific">[Myrmecia] bisecta</name>
    <dbReference type="NCBI Taxonomy" id="41462"/>
    <lineage>
        <taxon>Eukaryota</taxon>
        <taxon>Viridiplantae</taxon>
        <taxon>Chlorophyta</taxon>
        <taxon>core chlorophytes</taxon>
        <taxon>Trebouxiophyceae</taxon>
        <taxon>Trebouxiales</taxon>
        <taxon>Trebouxiaceae</taxon>
        <taxon>Myrmecia</taxon>
    </lineage>
</organism>
<accession>A0AAW1QG43</accession>
<dbReference type="Proteomes" id="UP001489004">
    <property type="component" value="Unassembled WGS sequence"/>
</dbReference>
<feature type="region of interest" description="Disordered" evidence="1">
    <location>
        <begin position="224"/>
        <end position="264"/>
    </location>
</feature>
<evidence type="ECO:0000256" key="1">
    <source>
        <dbReference type="SAM" id="MobiDB-lite"/>
    </source>
</evidence>
<sequence length="399" mass="42588">MHHQQTLDTVRVRVRAGLMHSLYGQVDVHIRRQRVPSQLHLQDHLHRCSTVAKRGANQLRFAKMEVTAAILQSQGGSSNSLALEHIGDLVGRSGDMPSSQALPTRVEEEAVLECNHCGCLFIVTGRLQPSCHIRCLYCKQVVAHSQESTDDADTVTGMFALGCKQCPRCSAWCSRKGGCKWIRCLACKQPFCFNCSNLLGKEHKCSCDARKTLAASAPAFSHRVAHSESSRAAPSGPAQASRKRPRGPSTASPTPTAGPAEGPPPLVFTKSAVARIKAALKQHPAPGVTAAMLEDVLRNICADVIASEAGLAAADLASAAALQLGLDSLSHLVSAVLQLTVELGFLECGVSTIQGTSPSTQLGDIVYFGKSRGPYGMELMKGRGRGSWRAKLPQGQTRA</sequence>
<gene>
    <name evidence="2" type="ORF">WJX72_007497</name>
</gene>
<dbReference type="CDD" id="cd20336">
    <property type="entry name" value="Rcat_RBR"/>
    <property type="match status" value="1"/>
</dbReference>
<comment type="caution">
    <text evidence="2">The sequence shown here is derived from an EMBL/GenBank/DDBJ whole genome shotgun (WGS) entry which is preliminary data.</text>
</comment>
<dbReference type="AlphaFoldDB" id="A0AAW1QG43"/>
<evidence type="ECO:0000313" key="3">
    <source>
        <dbReference type="Proteomes" id="UP001489004"/>
    </source>
</evidence>
<proteinExistence type="predicted"/>
<protein>
    <submittedName>
        <fullName evidence="2">Uncharacterized protein</fullName>
    </submittedName>
</protein>
<dbReference type="EMBL" id="JALJOR010000003">
    <property type="protein sequence ID" value="KAK9820206.1"/>
    <property type="molecule type" value="Genomic_DNA"/>
</dbReference>
<name>A0AAW1QG43_9CHLO</name>
<keyword evidence="3" id="KW-1185">Reference proteome</keyword>
<reference evidence="2 3" key="1">
    <citation type="journal article" date="2024" name="Nat. Commun.">
        <title>Phylogenomics reveals the evolutionary origins of lichenization in chlorophyte algae.</title>
        <authorList>
            <person name="Puginier C."/>
            <person name="Libourel C."/>
            <person name="Otte J."/>
            <person name="Skaloud P."/>
            <person name="Haon M."/>
            <person name="Grisel S."/>
            <person name="Petersen M."/>
            <person name="Berrin J.G."/>
            <person name="Delaux P.M."/>
            <person name="Dal Grande F."/>
            <person name="Keller J."/>
        </authorList>
    </citation>
    <scope>NUCLEOTIDE SEQUENCE [LARGE SCALE GENOMIC DNA]</scope>
    <source>
        <strain evidence="2 3">SAG 2043</strain>
    </source>
</reference>